<dbReference type="Proteomes" id="UP001283361">
    <property type="component" value="Unassembled WGS sequence"/>
</dbReference>
<evidence type="ECO:0000313" key="1">
    <source>
        <dbReference type="EMBL" id="KAK3785410.1"/>
    </source>
</evidence>
<sequence length="171" mass="19177">QSSTSLETSIYLDGKGMFRKAAKKQQGKKSKQFWTPNDFGLAPSGILASFTTRKRSKPERKIFDKRKEIKLRCFSWKGWRPGQEFATKKLMEEPASGSLGGSIWPPALIYTPGGGLALETPGRRRVTIREGFWSRGVIYTVACAIRFSRLENLWTGTGAGRLEKLREVFGA</sequence>
<evidence type="ECO:0000313" key="2">
    <source>
        <dbReference type="Proteomes" id="UP001283361"/>
    </source>
</evidence>
<proteinExistence type="predicted"/>
<accession>A0AAE1AD86</accession>
<name>A0AAE1AD86_9GAST</name>
<gene>
    <name evidence="1" type="ORF">RRG08_045164</name>
</gene>
<feature type="non-terminal residue" evidence="1">
    <location>
        <position position="1"/>
    </location>
</feature>
<dbReference type="EMBL" id="JAWDGP010002131">
    <property type="protein sequence ID" value="KAK3785410.1"/>
    <property type="molecule type" value="Genomic_DNA"/>
</dbReference>
<reference evidence="1" key="1">
    <citation type="journal article" date="2023" name="G3 (Bethesda)">
        <title>A reference genome for the long-term kleptoplast-retaining sea slug Elysia crispata morphotype clarki.</title>
        <authorList>
            <person name="Eastman K.E."/>
            <person name="Pendleton A.L."/>
            <person name="Shaikh M.A."/>
            <person name="Suttiyut T."/>
            <person name="Ogas R."/>
            <person name="Tomko P."/>
            <person name="Gavelis G."/>
            <person name="Widhalm J.R."/>
            <person name="Wisecaver J.H."/>
        </authorList>
    </citation>
    <scope>NUCLEOTIDE SEQUENCE</scope>
    <source>
        <strain evidence="1">ECLA1</strain>
    </source>
</reference>
<organism evidence="1 2">
    <name type="scientific">Elysia crispata</name>
    <name type="common">lettuce slug</name>
    <dbReference type="NCBI Taxonomy" id="231223"/>
    <lineage>
        <taxon>Eukaryota</taxon>
        <taxon>Metazoa</taxon>
        <taxon>Spiralia</taxon>
        <taxon>Lophotrochozoa</taxon>
        <taxon>Mollusca</taxon>
        <taxon>Gastropoda</taxon>
        <taxon>Heterobranchia</taxon>
        <taxon>Euthyneura</taxon>
        <taxon>Panpulmonata</taxon>
        <taxon>Sacoglossa</taxon>
        <taxon>Placobranchoidea</taxon>
        <taxon>Plakobranchidae</taxon>
        <taxon>Elysia</taxon>
    </lineage>
</organism>
<protein>
    <submittedName>
        <fullName evidence="1">Uncharacterized protein</fullName>
    </submittedName>
</protein>
<comment type="caution">
    <text evidence="1">The sequence shown here is derived from an EMBL/GenBank/DDBJ whole genome shotgun (WGS) entry which is preliminary data.</text>
</comment>
<keyword evidence="2" id="KW-1185">Reference proteome</keyword>
<dbReference type="AlphaFoldDB" id="A0AAE1AD86"/>